<organism evidence="1 2">
    <name type="scientific">Panagrolaimus sp. JU765</name>
    <dbReference type="NCBI Taxonomy" id="591449"/>
    <lineage>
        <taxon>Eukaryota</taxon>
        <taxon>Metazoa</taxon>
        <taxon>Ecdysozoa</taxon>
        <taxon>Nematoda</taxon>
        <taxon>Chromadorea</taxon>
        <taxon>Rhabditida</taxon>
        <taxon>Tylenchina</taxon>
        <taxon>Panagrolaimomorpha</taxon>
        <taxon>Panagrolaimoidea</taxon>
        <taxon>Panagrolaimidae</taxon>
        <taxon>Panagrolaimus</taxon>
    </lineage>
</organism>
<protein>
    <submittedName>
        <fullName evidence="2">60S ribosomal protein L7</fullName>
    </submittedName>
</protein>
<sequence length="262" mass="30301">MHTLKNPNARQRYKIFSNMVEATKLPTVPETLLKNRKVRAVQLEKARAAAAKAKAINQARKPEYFTRAEKYAAEYRAKVAAETKLRLEAKKAGNFYVPDEPKLAFVIRIRGIRKIHPRPRKVLQLLRLRQINNGVFVKLNKATTQMLRIADPYIAWGYPTQKTVRDLIYKRGYAKINKQRIAITDNAIIEEKLGKEDIICTEDLVHEIFTVGKNFKKATNFLWPFKLSNPTGGWRKKRNHFVEGGDFGNREDQINKLLAKMI</sequence>
<evidence type="ECO:0000313" key="2">
    <source>
        <dbReference type="WBParaSite" id="JU765_v2.g18875.t1"/>
    </source>
</evidence>
<proteinExistence type="predicted"/>
<accession>A0AC34QSD2</accession>
<evidence type="ECO:0000313" key="1">
    <source>
        <dbReference type="Proteomes" id="UP000887576"/>
    </source>
</evidence>
<reference evidence="2" key="1">
    <citation type="submission" date="2022-11" db="UniProtKB">
        <authorList>
            <consortium name="WormBaseParasite"/>
        </authorList>
    </citation>
    <scope>IDENTIFICATION</scope>
</reference>
<name>A0AC34QSD2_9BILA</name>
<dbReference type="Proteomes" id="UP000887576">
    <property type="component" value="Unplaced"/>
</dbReference>
<dbReference type="WBParaSite" id="JU765_v2.g18875.t1">
    <property type="protein sequence ID" value="JU765_v2.g18875.t1"/>
    <property type="gene ID" value="JU765_v2.g18875"/>
</dbReference>